<evidence type="ECO:0000259" key="3">
    <source>
        <dbReference type="Pfam" id="PF01370"/>
    </source>
</evidence>
<evidence type="ECO:0000256" key="2">
    <source>
        <dbReference type="ARBA" id="ARBA00023277"/>
    </source>
</evidence>
<evidence type="ECO:0000313" key="4">
    <source>
        <dbReference type="EMBL" id="SDW46378.1"/>
    </source>
</evidence>
<dbReference type="InterPro" id="IPR001509">
    <property type="entry name" value="Epimerase_deHydtase"/>
</dbReference>
<name>A0A1H2TRN4_9RHOB</name>
<proteinExistence type="predicted"/>
<dbReference type="Pfam" id="PF01370">
    <property type="entry name" value="Epimerase"/>
    <property type="match status" value="1"/>
</dbReference>
<keyword evidence="1" id="KW-0521">NADP</keyword>
<dbReference type="InterPro" id="IPR036291">
    <property type="entry name" value="NAD(P)-bd_dom_sf"/>
</dbReference>
<dbReference type="SUPFAM" id="SSF51735">
    <property type="entry name" value="NAD(P)-binding Rossmann-fold domains"/>
    <property type="match status" value="1"/>
</dbReference>
<sequence length="330" mass="34333">MRVLITGAGGFIGRALTEALIARGWLAGPGGEARPVTELILADRYAPPDPGAPSPIVTRQLGGDLTDPATFEAALSPPPDAIFHLAATLTLEAEQDPVRGWEINVELPRRLLEAGRVAGNCPRLVYASSIAAFGGDLPSQVSDAQAQTPTTSYGTAKAIVELLINDYARKGHVDGRALRLPIVLTRPGAPAPAVSDRVAAMAREPLRGRAVAAPLGEEDRFPVVSVGRVAANLLRMHDLPASAFGISRAANQPGLTVCAADIRAALARAAGPDAAARLTCAPDPDVRAVVAGWPRDFVTGLDFDPPLAPDPDFDAVIADFLTREARAAPG</sequence>
<dbReference type="Gene3D" id="3.90.25.10">
    <property type="entry name" value="UDP-galactose 4-epimerase, domain 1"/>
    <property type="match status" value="1"/>
</dbReference>
<evidence type="ECO:0000256" key="1">
    <source>
        <dbReference type="ARBA" id="ARBA00022857"/>
    </source>
</evidence>
<gene>
    <name evidence="4" type="ORF">SAMN05444336_1011086</name>
</gene>
<dbReference type="PANTHER" id="PTHR43103:SF3">
    <property type="entry name" value="ADP-L-GLYCERO-D-MANNO-HEPTOSE-6-EPIMERASE"/>
    <property type="match status" value="1"/>
</dbReference>
<protein>
    <submittedName>
        <fullName evidence="4">Nucleoside-diphosphate-sugar epimerase</fullName>
    </submittedName>
</protein>
<dbReference type="AlphaFoldDB" id="A0A1H2TRN4"/>
<dbReference type="PANTHER" id="PTHR43103">
    <property type="entry name" value="NUCLEOSIDE-DIPHOSPHATE-SUGAR EPIMERASE"/>
    <property type="match status" value="1"/>
</dbReference>
<dbReference type="STRING" id="356660.SAMN05444336_1011086"/>
<accession>A0A1H2TRN4</accession>
<dbReference type="RefSeq" id="WP_092680054.1">
    <property type="nucleotide sequence ID" value="NZ_FNMZ01000001.1"/>
</dbReference>
<dbReference type="OrthoDB" id="9801056at2"/>
<dbReference type="Proteomes" id="UP000199118">
    <property type="component" value="Unassembled WGS sequence"/>
</dbReference>
<keyword evidence="5" id="KW-1185">Reference proteome</keyword>
<feature type="domain" description="NAD-dependent epimerase/dehydratase" evidence="3">
    <location>
        <begin position="3"/>
        <end position="226"/>
    </location>
</feature>
<organism evidence="4 5">
    <name type="scientific">Albimonas donghaensis</name>
    <dbReference type="NCBI Taxonomy" id="356660"/>
    <lineage>
        <taxon>Bacteria</taxon>
        <taxon>Pseudomonadati</taxon>
        <taxon>Pseudomonadota</taxon>
        <taxon>Alphaproteobacteria</taxon>
        <taxon>Rhodobacterales</taxon>
        <taxon>Paracoccaceae</taxon>
        <taxon>Albimonas</taxon>
    </lineage>
</organism>
<dbReference type="Gene3D" id="3.40.50.720">
    <property type="entry name" value="NAD(P)-binding Rossmann-like Domain"/>
    <property type="match status" value="1"/>
</dbReference>
<reference evidence="4 5" key="1">
    <citation type="submission" date="2016-10" db="EMBL/GenBank/DDBJ databases">
        <authorList>
            <person name="de Groot N.N."/>
        </authorList>
    </citation>
    <scope>NUCLEOTIDE SEQUENCE [LARGE SCALE GENOMIC DNA]</scope>
    <source>
        <strain evidence="4 5">DSM 17890</strain>
    </source>
</reference>
<evidence type="ECO:0000313" key="5">
    <source>
        <dbReference type="Proteomes" id="UP000199118"/>
    </source>
</evidence>
<keyword evidence="2" id="KW-0119">Carbohydrate metabolism</keyword>
<dbReference type="EMBL" id="FNMZ01000001">
    <property type="protein sequence ID" value="SDW46378.1"/>
    <property type="molecule type" value="Genomic_DNA"/>
</dbReference>